<accession>A0ACB9MYZ1</accession>
<reference evidence="1 2" key="1">
    <citation type="journal article" date="2022" name="DNA Res.">
        <title>Chromosomal-level genome assembly of the orchid tree Bauhinia variegata (Leguminosae; Cercidoideae) supports the allotetraploid origin hypothesis of Bauhinia.</title>
        <authorList>
            <person name="Zhong Y."/>
            <person name="Chen Y."/>
            <person name="Zheng D."/>
            <person name="Pang J."/>
            <person name="Liu Y."/>
            <person name="Luo S."/>
            <person name="Meng S."/>
            <person name="Qian L."/>
            <person name="Wei D."/>
            <person name="Dai S."/>
            <person name="Zhou R."/>
        </authorList>
    </citation>
    <scope>NUCLEOTIDE SEQUENCE [LARGE SCALE GENOMIC DNA]</scope>
    <source>
        <strain evidence="1">BV-YZ2020</strain>
    </source>
</reference>
<dbReference type="EMBL" id="CM039433">
    <property type="protein sequence ID" value="KAI4329309.1"/>
    <property type="molecule type" value="Genomic_DNA"/>
</dbReference>
<sequence length="260" mass="29012">MPIESKKARKRQASSKPDLPTTAEEMDFGHGEVSDAVLIDNDLHEPTMGEKLTTLNLLVENKTKSDKIHEPSNLTNPPSADSVHVLLKQALHADDRTLLLDCLYMQDEKVIIKSISQLNPSDVLKLLNCLISIIESRGALLACSLPWLKCLLLQHASGIMSQESSLRVFNSLYQLIEARVSTFKSTIQLSSCLDIVYTGVIDDEADEDQTVPVIYEDKDDSEEEYEDAMETDQDIQDEEQPDQEFDGDSNIEGSDDIVSE</sequence>
<protein>
    <submittedName>
        <fullName evidence="1">Uncharacterized protein</fullName>
    </submittedName>
</protein>
<organism evidence="1 2">
    <name type="scientific">Bauhinia variegata</name>
    <name type="common">Purple orchid tree</name>
    <name type="synonym">Phanera variegata</name>
    <dbReference type="NCBI Taxonomy" id="167791"/>
    <lineage>
        <taxon>Eukaryota</taxon>
        <taxon>Viridiplantae</taxon>
        <taxon>Streptophyta</taxon>
        <taxon>Embryophyta</taxon>
        <taxon>Tracheophyta</taxon>
        <taxon>Spermatophyta</taxon>
        <taxon>Magnoliopsida</taxon>
        <taxon>eudicotyledons</taxon>
        <taxon>Gunneridae</taxon>
        <taxon>Pentapetalae</taxon>
        <taxon>rosids</taxon>
        <taxon>fabids</taxon>
        <taxon>Fabales</taxon>
        <taxon>Fabaceae</taxon>
        <taxon>Cercidoideae</taxon>
        <taxon>Cercideae</taxon>
        <taxon>Bauhiniinae</taxon>
        <taxon>Bauhinia</taxon>
    </lineage>
</organism>
<name>A0ACB9MYZ1_BAUVA</name>
<comment type="caution">
    <text evidence="1">The sequence shown here is derived from an EMBL/GenBank/DDBJ whole genome shotgun (WGS) entry which is preliminary data.</text>
</comment>
<keyword evidence="2" id="KW-1185">Reference proteome</keyword>
<gene>
    <name evidence="1" type="ORF">L6164_021591</name>
</gene>
<evidence type="ECO:0000313" key="1">
    <source>
        <dbReference type="EMBL" id="KAI4329309.1"/>
    </source>
</evidence>
<proteinExistence type="predicted"/>
<evidence type="ECO:0000313" key="2">
    <source>
        <dbReference type="Proteomes" id="UP000828941"/>
    </source>
</evidence>
<dbReference type="Proteomes" id="UP000828941">
    <property type="component" value="Chromosome 8"/>
</dbReference>